<evidence type="ECO:0000313" key="3">
    <source>
        <dbReference type="EMBL" id="CAE0654701.1"/>
    </source>
</evidence>
<proteinExistence type="predicted"/>
<gene>
    <name evidence="2" type="ORF">LGLO00237_LOCUS7016</name>
    <name evidence="3" type="ORF">LGLO00237_LOCUS7017</name>
</gene>
<dbReference type="InterPro" id="IPR029058">
    <property type="entry name" value="AB_hydrolase_fold"/>
</dbReference>
<feature type="region of interest" description="Disordered" evidence="1">
    <location>
        <begin position="476"/>
        <end position="516"/>
    </location>
</feature>
<feature type="compositionally biased region" description="Polar residues" evidence="1">
    <location>
        <begin position="434"/>
        <end position="447"/>
    </location>
</feature>
<accession>A0A6V3KAV6</accession>
<feature type="compositionally biased region" description="Basic and acidic residues" evidence="1">
    <location>
        <begin position="614"/>
        <end position="625"/>
    </location>
</feature>
<feature type="region of interest" description="Disordered" evidence="1">
    <location>
        <begin position="602"/>
        <end position="625"/>
    </location>
</feature>
<dbReference type="EMBL" id="HBIV01009277">
    <property type="protein sequence ID" value="CAE0654699.1"/>
    <property type="molecule type" value="Transcribed_RNA"/>
</dbReference>
<reference evidence="3" key="1">
    <citation type="submission" date="2021-01" db="EMBL/GenBank/DDBJ databases">
        <authorList>
            <person name="Corre E."/>
            <person name="Pelletier E."/>
            <person name="Niang G."/>
            <person name="Scheremetjew M."/>
            <person name="Finn R."/>
            <person name="Kale V."/>
            <person name="Holt S."/>
            <person name="Cochrane G."/>
            <person name="Meng A."/>
            <person name="Brown T."/>
            <person name="Cohen L."/>
        </authorList>
    </citation>
    <scope>NUCLEOTIDE SEQUENCE</scope>
    <source>
        <strain evidence="3">CCCM811</strain>
    </source>
</reference>
<protein>
    <submittedName>
        <fullName evidence="3">Uncharacterized protein</fullName>
    </submittedName>
</protein>
<organism evidence="3">
    <name type="scientific">Lotharella globosa</name>
    <dbReference type="NCBI Taxonomy" id="91324"/>
    <lineage>
        <taxon>Eukaryota</taxon>
        <taxon>Sar</taxon>
        <taxon>Rhizaria</taxon>
        <taxon>Cercozoa</taxon>
        <taxon>Chlorarachniophyceae</taxon>
        <taxon>Lotharella</taxon>
    </lineage>
</organism>
<dbReference type="AlphaFoldDB" id="A0A6V3KAV6"/>
<evidence type="ECO:0000313" key="2">
    <source>
        <dbReference type="EMBL" id="CAE0654699.1"/>
    </source>
</evidence>
<feature type="compositionally biased region" description="Polar residues" evidence="1">
    <location>
        <begin position="490"/>
        <end position="511"/>
    </location>
</feature>
<dbReference type="EMBL" id="HBIV01009278">
    <property type="protein sequence ID" value="CAE0654701.1"/>
    <property type="molecule type" value="Transcribed_RNA"/>
</dbReference>
<dbReference type="Gene3D" id="3.40.50.1820">
    <property type="entry name" value="alpha/beta hydrolase"/>
    <property type="match status" value="1"/>
</dbReference>
<feature type="region of interest" description="Disordered" evidence="1">
    <location>
        <begin position="434"/>
        <end position="457"/>
    </location>
</feature>
<name>A0A6V3KAV6_9EUKA</name>
<sequence length="625" mass="69120">MGQFQCCTSQERKCELSTGIKDLNGDHSWQVCLGDYSLDFNVAKPKNWNPKTPIVMFFGGYKENAETVLETLEGLKLHEKHGFVTLVPDLASTFPEFHFGNMFEWDGSEMDINAPVESENWTYTLLLKAFDVIRLELGSVQKGFHAIGLHEGAEFALRLCIFSTPGVVRRCVCARGSYYTLLDRNLDYPDGIADMGVRTCKIKYLLKRPICILAPGKDSDEKTSEQALNGRVCFEHAASLAKTFGTSFGWKLIIQKSTNKRISCVIVEATNALFESAASTSFPSSSDTHMTPTVLATNTASSTIKHQEQQKHYVKNSRSSFFSKRGSTDTTSTGIHLGLMEADFASSELVLMSSFKEDSEDNAVYPGDSSRSIDKNHSFLLADDEICNRKLLEVLEEEIKPFDEDQWKTSIAEGPISPEPTTEQKNDIQFGLASSSLRQGNGPNTIGASEETPDDELVLDPGSLELFMMDFHAALDSEDDDEERTRKQQDTSSIPSSTAGFSRFTSSPEMNSTKEGKKIETEMKKTPQHSFSFRVHDIQGNGTDGTNVTADTSVKKSTAAQMAVKKSNRNNQEIRSMHEGAATAATGVPFLPQTTSFVDDIRFEDNEDGNLSDIAKDNDGKYEDG</sequence>
<evidence type="ECO:0000256" key="1">
    <source>
        <dbReference type="SAM" id="MobiDB-lite"/>
    </source>
</evidence>